<keyword evidence="3 12" id="KW-0004">4Fe-4S</keyword>
<evidence type="ECO:0000256" key="12">
    <source>
        <dbReference type="HAMAP-Rule" id="MF_01479"/>
    </source>
</evidence>
<dbReference type="EMBL" id="JAYFSI010000007">
    <property type="protein sequence ID" value="MEA5363510.1"/>
    <property type="molecule type" value="Genomic_DNA"/>
</dbReference>
<dbReference type="InterPro" id="IPR034768">
    <property type="entry name" value="4FE4S_WBL"/>
</dbReference>
<keyword evidence="11 12" id="KW-0804">Transcription</keyword>
<comment type="similarity">
    <text evidence="2 12">Belongs to the WhiB family.</text>
</comment>
<dbReference type="RefSeq" id="WP_323331261.1">
    <property type="nucleotide sequence ID" value="NZ_JAYFSI010000007.1"/>
</dbReference>
<evidence type="ECO:0000256" key="1">
    <source>
        <dbReference type="ARBA" id="ARBA00004496"/>
    </source>
</evidence>
<evidence type="ECO:0000256" key="4">
    <source>
        <dbReference type="ARBA" id="ARBA00022490"/>
    </source>
</evidence>
<evidence type="ECO:0000256" key="3">
    <source>
        <dbReference type="ARBA" id="ARBA00022485"/>
    </source>
</evidence>
<evidence type="ECO:0000256" key="2">
    <source>
        <dbReference type="ARBA" id="ARBA00006597"/>
    </source>
</evidence>
<comment type="caution">
    <text evidence="14">The sequence shown here is derived from an EMBL/GenBank/DDBJ whole genome shotgun (WGS) entry which is preliminary data.</text>
</comment>
<evidence type="ECO:0000256" key="11">
    <source>
        <dbReference type="ARBA" id="ARBA00023163"/>
    </source>
</evidence>
<dbReference type="InterPro" id="IPR003482">
    <property type="entry name" value="Whib"/>
</dbReference>
<protein>
    <recommendedName>
        <fullName evidence="12">Transcriptional regulator WhiB</fullName>
    </recommendedName>
</protein>
<dbReference type="PANTHER" id="PTHR38839:SF5">
    <property type="entry name" value="TRANSCRIPTIONAL REGULATOR WHID"/>
    <property type="match status" value="1"/>
</dbReference>
<dbReference type="PANTHER" id="PTHR38839">
    <property type="entry name" value="TRANSCRIPTIONAL REGULATOR WHID-RELATED"/>
    <property type="match status" value="1"/>
</dbReference>
<name>A0ABU5RB77_9PSEU</name>
<comment type="function">
    <text evidence="12">Acts as a transcriptional regulator. Probably redox-responsive. The apo- but not holo-form probably binds DNA.</text>
</comment>
<keyword evidence="7 12" id="KW-0411">Iron-sulfur</keyword>
<dbReference type="Proteomes" id="UP001304298">
    <property type="component" value="Unassembled WGS sequence"/>
</dbReference>
<evidence type="ECO:0000313" key="15">
    <source>
        <dbReference type="Proteomes" id="UP001304298"/>
    </source>
</evidence>
<gene>
    <name evidence="12" type="primary">whiB</name>
    <name evidence="14" type="ORF">VA596_28540</name>
</gene>
<evidence type="ECO:0000256" key="7">
    <source>
        <dbReference type="ARBA" id="ARBA00023014"/>
    </source>
</evidence>
<keyword evidence="15" id="KW-1185">Reference proteome</keyword>
<feature type="binding site" evidence="12">
    <location>
        <position position="62"/>
    </location>
    <ligand>
        <name>[4Fe-4S] cluster</name>
        <dbReference type="ChEBI" id="CHEBI:49883"/>
    </ligand>
</feature>
<reference evidence="14 15" key="1">
    <citation type="submission" date="2023-12" db="EMBL/GenBank/DDBJ databases">
        <title>Amycolatopsis sp. V23-08.</title>
        <authorList>
            <person name="Somphong A."/>
        </authorList>
    </citation>
    <scope>NUCLEOTIDE SEQUENCE [LARGE SCALE GENOMIC DNA]</scope>
    <source>
        <strain evidence="14 15">V23-08</strain>
    </source>
</reference>
<comment type="cofactor">
    <cofactor evidence="12">
        <name>[4Fe-4S] cluster</name>
        <dbReference type="ChEBI" id="CHEBI:49883"/>
    </cofactor>
    <text evidence="12">Binds 1 [4Fe-4S] cluster per subunit. Following nitrosylation of the [4Fe-4S] cluster binds 1 [4Fe-8(NO)] cluster per subunit.</text>
</comment>
<dbReference type="Pfam" id="PF02467">
    <property type="entry name" value="Whib"/>
    <property type="match status" value="1"/>
</dbReference>
<organism evidence="14 15">
    <name type="scientific">Amycolatopsis heterodermiae</name>
    <dbReference type="NCBI Taxonomy" id="3110235"/>
    <lineage>
        <taxon>Bacteria</taxon>
        <taxon>Bacillati</taxon>
        <taxon>Actinomycetota</taxon>
        <taxon>Actinomycetes</taxon>
        <taxon>Pseudonocardiales</taxon>
        <taxon>Pseudonocardiaceae</taxon>
        <taxon>Amycolatopsis</taxon>
    </lineage>
</organism>
<comment type="PTM">
    <text evidence="12">Upon Fe-S cluster removal intramolecular disulfide bonds are formed.</text>
</comment>
<dbReference type="HAMAP" id="MF_01479">
    <property type="entry name" value="WhiB"/>
    <property type="match status" value="1"/>
</dbReference>
<keyword evidence="9 12" id="KW-0238">DNA-binding</keyword>
<keyword evidence="6 12" id="KW-0408">Iron</keyword>
<feature type="binding site" evidence="12">
    <location>
        <position position="56"/>
    </location>
    <ligand>
        <name>[4Fe-4S] cluster</name>
        <dbReference type="ChEBI" id="CHEBI:49883"/>
    </ligand>
</feature>
<dbReference type="PROSITE" id="PS51674">
    <property type="entry name" value="4FE4S_WBL"/>
    <property type="match status" value="1"/>
</dbReference>
<keyword evidence="5 12" id="KW-0479">Metal-binding</keyword>
<proteinExistence type="inferred from homology"/>
<comment type="subcellular location">
    <subcellularLocation>
        <location evidence="1 12">Cytoplasm</location>
    </subcellularLocation>
</comment>
<evidence type="ECO:0000256" key="9">
    <source>
        <dbReference type="ARBA" id="ARBA00023125"/>
    </source>
</evidence>
<evidence type="ECO:0000256" key="10">
    <source>
        <dbReference type="ARBA" id="ARBA00023157"/>
    </source>
</evidence>
<keyword evidence="4 12" id="KW-0963">Cytoplasm</keyword>
<evidence type="ECO:0000256" key="5">
    <source>
        <dbReference type="ARBA" id="ARBA00022723"/>
    </source>
</evidence>
<comment type="PTM">
    <text evidence="12">The Fe-S cluster can be nitrosylated by nitric oxide (NO).</text>
</comment>
<feature type="domain" description="4Fe-4S Wbl-type" evidence="13">
    <location>
        <begin position="22"/>
        <end position="86"/>
    </location>
</feature>
<keyword evidence="8 12" id="KW-0805">Transcription regulation</keyword>
<keyword evidence="10 12" id="KW-1015">Disulfide bond</keyword>
<feature type="binding site" evidence="12">
    <location>
        <position position="23"/>
    </location>
    <ligand>
        <name>[4Fe-4S] cluster</name>
        <dbReference type="ChEBI" id="CHEBI:49883"/>
    </ligand>
</feature>
<accession>A0ABU5RB77</accession>
<evidence type="ECO:0000313" key="14">
    <source>
        <dbReference type="EMBL" id="MEA5363510.1"/>
    </source>
</evidence>
<evidence type="ECO:0000256" key="6">
    <source>
        <dbReference type="ARBA" id="ARBA00023004"/>
    </source>
</evidence>
<evidence type="ECO:0000259" key="13">
    <source>
        <dbReference type="PROSITE" id="PS51674"/>
    </source>
</evidence>
<feature type="binding site" evidence="12">
    <location>
        <position position="53"/>
    </location>
    <ligand>
        <name>[4Fe-4S] cluster</name>
        <dbReference type="ChEBI" id="CHEBI:49883"/>
    </ligand>
</feature>
<evidence type="ECO:0000256" key="8">
    <source>
        <dbReference type="ARBA" id="ARBA00023015"/>
    </source>
</evidence>
<sequence length="104" mass="11634">MVDVSHLPPPLTANWDWQRDAACRDIDSTTFFHPDHERGLAKDDRDRLAKAICTGCPVIEACRRHALLVREPYGVWGGLTAAERVALLHRPACSRRLVPDDHAG</sequence>